<accession>A0A1Q3C5E3</accession>
<dbReference type="InterPro" id="IPR013784">
    <property type="entry name" value="Carb-bd-like_fold"/>
</dbReference>
<dbReference type="GO" id="GO:2001070">
    <property type="term" value="F:starch binding"/>
    <property type="evidence" value="ECO:0007669"/>
    <property type="project" value="InterPro"/>
</dbReference>
<evidence type="ECO:0000259" key="2">
    <source>
        <dbReference type="PROSITE" id="PS51166"/>
    </source>
</evidence>
<protein>
    <submittedName>
        <fullName evidence="3">CBM_20 domain-containing protein</fullName>
    </submittedName>
</protein>
<dbReference type="AlphaFoldDB" id="A0A1Q3C5E3"/>
<comment type="caution">
    <text evidence="3">The sequence shown here is derived from an EMBL/GenBank/DDBJ whole genome shotgun (WGS) entry which is preliminary data.</text>
</comment>
<feature type="domain" description="CBM20" evidence="2">
    <location>
        <begin position="87"/>
        <end position="189"/>
    </location>
</feature>
<dbReference type="FunCoup" id="A0A1Q3C5E3">
    <property type="interactions" value="107"/>
</dbReference>
<dbReference type="Pfam" id="PF00686">
    <property type="entry name" value="CBM_20"/>
    <property type="match status" value="1"/>
</dbReference>
<dbReference type="SMART" id="SM01065">
    <property type="entry name" value="CBM_2"/>
    <property type="match status" value="1"/>
</dbReference>
<dbReference type="PANTHER" id="PTHR15048">
    <property type="entry name" value="STARCH-BINDING DOMAIN-CONTAINING PROTEIN 1"/>
    <property type="match status" value="1"/>
</dbReference>
<dbReference type="Proteomes" id="UP000187406">
    <property type="component" value="Unassembled WGS sequence"/>
</dbReference>
<dbReference type="PANTHER" id="PTHR15048:SF0">
    <property type="entry name" value="STARCH-BINDING DOMAIN-CONTAINING PROTEIN 1"/>
    <property type="match status" value="1"/>
</dbReference>
<evidence type="ECO:0000313" key="4">
    <source>
        <dbReference type="Proteomes" id="UP000187406"/>
    </source>
</evidence>
<name>A0A1Q3C5E3_CEPFO</name>
<evidence type="ECO:0000313" key="3">
    <source>
        <dbReference type="EMBL" id="GAV75469.1"/>
    </source>
</evidence>
<dbReference type="FunFam" id="2.60.40.10:FF:000552">
    <property type="entry name" value="Related to glucoamylase"/>
    <property type="match status" value="1"/>
</dbReference>
<feature type="compositionally biased region" description="Basic and acidic residues" evidence="1">
    <location>
        <begin position="362"/>
        <end position="376"/>
    </location>
</feature>
<dbReference type="Gene3D" id="2.60.40.10">
    <property type="entry name" value="Immunoglobulins"/>
    <property type="match status" value="1"/>
</dbReference>
<sequence>MKTITTATSKIIVDNLKDRGFCSSRQSYLQRHEICVLPWKKSVYDVGFLHMISVQRKPLQKISSSSFLSQETQANLETADQTQPQETYQSKTVHVKFQLQKECFFGEQFLIVGDDPIFGLWDPTSAIPLNWSDGHVWILEMDIPAGNSVQFKFILKERTGDIIWQPGPDRILKTWETDNTITVCEDWENAEYQKIIEEEPLACQNEKLNSDISSTTENLTLPREKLEFIVDSNNFPTKKPEVETFTEPVIAAFVAENIGDPKEDPELNLIAHEEGPVMVSGLTPLSAKKPELATHNEPVIAAIVAENIGDPKGDPEVNLIAHEEGPVLVPGLTPLSAPENVEFKVDDEKSVAIDASIGVNEAKNHNTAESDDKQEPGGDLQQEVRTNIFNQNGKMLDNQLLARHQLAHEQLTPKLFDIDILQNGRRKLQMFLTILGLL</sequence>
<dbReference type="OrthoDB" id="550577at2759"/>
<feature type="region of interest" description="Disordered" evidence="1">
    <location>
        <begin position="358"/>
        <end position="379"/>
    </location>
</feature>
<dbReference type="InterPro" id="IPR002044">
    <property type="entry name" value="CBM20"/>
</dbReference>
<proteinExistence type="predicted"/>
<evidence type="ECO:0000256" key="1">
    <source>
        <dbReference type="SAM" id="MobiDB-lite"/>
    </source>
</evidence>
<dbReference type="SUPFAM" id="SSF49452">
    <property type="entry name" value="Starch-binding domain-like"/>
    <property type="match status" value="1"/>
</dbReference>
<dbReference type="InterPro" id="IPR013783">
    <property type="entry name" value="Ig-like_fold"/>
</dbReference>
<gene>
    <name evidence="3" type="ORF">CFOL_v3_18948</name>
</gene>
<dbReference type="InParanoid" id="A0A1Q3C5E3"/>
<dbReference type="STRING" id="3775.A0A1Q3C5E3"/>
<dbReference type="PROSITE" id="PS51166">
    <property type="entry name" value="CBM20"/>
    <property type="match status" value="1"/>
</dbReference>
<dbReference type="CDD" id="cd05467">
    <property type="entry name" value="CBM20"/>
    <property type="match status" value="1"/>
</dbReference>
<organism evidence="3 4">
    <name type="scientific">Cephalotus follicularis</name>
    <name type="common">Albany pitcher plant</name>
    <dbReference type="NCBI Taxonomy" id="3775"/>
    <lineage>
        <taxon>Eukaryota</taxon>
        <taxon>Viridiplantae</taxon>
        <taxon>Streptophyta</taxon>
        <taxon>Embryophyta</taxon>
        <taxon>Tracheophyta</taxon>
        <taxon>Spermatophyta</taxon>
        <taxon>Magnoliopsida</taxon>
        <taxon>eudicotyledons</taxon>
        <taxon>Gunneridae</taxon>
        <taxon>Pentapetalae</taxon>
        <taxon>rosids</taxon>
        <taxon>fabids</taxon>
        <taxon>Oxalidales</taxon>
        <taxon>Cephalotaceae</taxon>
        <taxon>Cephalotus</taxon>
    </lineage>
</organism>
<reference evidence="4" key="1">
    <citation type="submission" date="2016-04" db="EMBL/GenBank/DDBJ databases">
        <title>Cephalotus genome sequencing.</title>
        <authorList>
            <person name="Fukushima K."/>
            <person name="Hasebe M."/>
            <person name="Fang X."/>
        </authorList>
    </citation>
    <scope>NUCLEOTIDE SEQUENCE [LARGE SCALE GENOMIC DNA]</scope>
    <source>
        <strain evidence="4">cv. St1</strain>
    </source>
</reference>
<dbReference type="EMBL" id="BDDD01001372">
    <property type="protein sequence ID" value="GAV75469.1"/>
    <property type="molecule type" value="Genomic_DNA"/>
</dbReference>
<dbReference type="GO" id="GO:0016020">
    <property type="term" value="C:membrane"/>
    <property type="evidence" value="ECO:0007669"/>
    <property type="project" value="TreeGrafter"/>
</dbReference>
<keyword evidence="4" id="KW-1185">Reference proteome</keyword>